<sequence>MFAKTIMTVALLGLAAPVMAQGVNAGKAQLAAELGVDATQFSTNELIQLHDAKRNNDTERMELILNHDASVTRGAQNPTAIVVPDYAND</sequence>
<accession>A0A086Y0H2</accession>
<comment type="caution">
    <text evidence="1">The sequence shown here is derived from an EMBL/GenBank/DDBJ whole genome shotgun (WGS) entry which is preliminary data.</text>
</comment>
<dbReference type="RefSeq" id="WP_035712805.1">
    <property type="nucleotide sequence ID" value="NZ_CAMIFG010000027.1"/>
</dbReference>
<organism evidence="1 2">
    <name type="scientific">Haematobacter massiliensis</name>
    <dbReference type="NCBI Taxonomy" id="195105"/>
    <lineage>
        <taxon>Bacteria</taxon>
        <taxon>Pseudomonadati</taxon>
        <taxon>Pseudomonadota</taxon>
        <taxon>Alphaproteobacteria</taxon>
        <taxon>Rhodobacterales</taxon>
        <taxon>Paracoccaceae</taxon>
        <taxon>Haematobacter</taxon>
    </lineage>
</organism>
<dbReference type="AlphaFoldDB" id="A0A086Y0H2"/>
<dbReference type="EMBL" id="JGYG01000010">
    <property type="protein sequence ID" value="KFI27772.1"/>
    <property type="molecule type" value="Genomic_DNA"/>
</dbReference>
<dbReference type="Proteomes" id="UP000028826">
    <property type="component" value="Unassembled WGS sequence"/>
</dbReference>
<evidence type="ECO:0000313" key="1">
    <source>
        <dbReference type="EMBL" id="KFI27772.1"/>
    </source>
</evidence>
<gene>
    <name evidence="1" type="ORF">CN97_00315</name>
</gene>
<reference evidence="1 2" key="1">
    <citation type="submission" date="2014-03" db="EMBL/GenBank/DDBJ databases">
        <title>Genome of Haematobacter massiliensis CCUG 47968.</title>
        <authorList>
            <person name="Wang D."/>
            <person name="Wang G."/>
        </authorList>
    </citation>
    <scope>NUCLEOTIDE SEQUENCE [LARGE SCALE GENOMIC DNA]</scope>
    <source>
        <strain evidence="1 2">CCUG 47968</strain>
    </source>
</reference>
<name>A0A086Y0H2_9RHOB</name>
<dbReference type="OrthoDB" id="7870610at2"/>
<keyword evidence="2" id="KW-1185">Reference proteome</keyword>
<dbReference type="STRING" id="195105.CN97_00315"/>
<evidence type="ECO:0000313" key="2">
    <source>
        <dbReference type="Proteomes" id="UP000028826"/>
    </source>
</evidence>
<protein>
    <submittedName>
        <fullName evidence="1">Uncharacterized protein</fullName>
    </submittedName>
</protein>
<proteinExistence type="predicted"/>